<proteinExistence type="predicted"/>
<name>A0A6G1KWC0_9PEZI</name>
<evidence type="ECO:0000313" key="1">
    <source>
        <dbReference type="EMBL" id="KAF2764559.1"/>
    </source>
</evidence>
<dbReference type="InterPro" id="IPR036047">
    <property type="entry name" value="F-box-like_dom_sf"/>
</dbReference>
<organism evidence="1 2">
    <name type="scientific">Teratosphaeria nubilosa</name>
    <dbReference type="NCBI Taxonomy" id="161662"/>
    <lineage>
        <taxon>Eukaryota</taxon>
        <taxon>Fungi</taxon>
        <taxon>Dikarya</taxon>
        <taxon>Ascomycota</taxon>
        <taxon>Pezizomycotina</taxon>
        <taxon>Dothideomycetes</taxon>
        <taxon>Dothideomycetidae</taxon>
        <taxon>Mycosphaerellales</taxon>
        <taxon>Teratosphaeriaceae</taxon>
        <taxon>Teratosphaeria</taxon>
    </lineage>
</organism>
<evidence type="ECO:0008006" key="3">
    <source>
        <dbReference type="Google" id="ProtNLM"/>
    </source>
</evidence>
<dbReference type="Proteomes" id="UP000799436">
    <property type="component" value="Unassembled WGS sequence"/>
</dbReference>
<dbReference type="SUPFAM" id="SSF81383">
    <property type="entry name" value="F-box domain"/>
    <property type="match status" value="1"/>
</dbReference>
<protein>
    <recommendedName>
        <fullName evidence="3">F-box domain-containing protein</fullName>
    </recommendedName>
</protein>
<evidence type="ECO:0000313" key="2">
    <source>
        <dbReference type="Proteomes" id="UP000799436"/>
    </source>
</evidence>
<dbReference type="EMBL" id="ML995917">
    <property type="protein sequence ID" value="KAF2764559.1"/>
    <property type="molecule type" value="Genomic_DNA"/>
</dbReference>
<dbReference type="CDD" id="cd09917">
    <property type="entry name" value="F-box_SF"/>
    <property type="match status" value="1"/>
</dbReference>
<sequence>MSSVQLQAIRVFFEQDMATWDTRDGVEVEVEVIQDLDCDFRAVLLSPALASHTSCRLPAMPQSFSTSINLTDYTAFHKNKPVNASGLPTPWHPLSPVHPALIAPTGTTCFAIQPFHVTEVCKRILLLLDPRDIPRTNRVCKQLRNVFLGSQKLRRHVFILVEPATTSWKIDLAEYTITPLSGAAYEAPP</sequence>
<accession>A0A6G1KWC0</accession>
<dbReference type="AlphaFoldDB" id="A0A6G1KWC0"/>
<reference evidence="1" key="1">
    <citation type="journal article" date="2020" name="Stud. Mycol.">
        <title>101 Dothideomycetes genomes: a test case for predicting lifestyles and emergence of pathogens.</title>
        <authorList>
            <person name="Haridas S."/>
            <person name="Albert R."/>
            <person name="Binder M."/>
            <person name="Bloem J."/>
            <person name="Labutti K."/>
            <person name="Salamov A."/>
            <person name="Andreopoulos B."/>
            <person name="Baker S."/>
            <person name="Barry K."/>
            <person name="Bills G."/>
            <person name="Bluhm B."/>
            <person name="Cannon C."/>
            <person name="Castanera R."/>
            <person name="Culley D."/>
            <person name="Daum C."/>
            <person name="Ezra D."/>
            <person name="Gonzalez J."/>
            <person name="Henrissat B."/>
            <person name="Kuo A."/>
            <person name="Liang C."/>
            <person name="Lipzen A."/>
            <person name="Lutzoni F."/>
            <person name="Magnuson J."/>
            <person name="Mondo S."/>
            <person name="Nolan M."/>
            <person name="Ohm R."/>
            <person name="Pangilinan J."/>
            <person name="Park H.-J."/>
            <person name="Ramirez L."/>
            <person name="Alfaro M."/>
            <person name="Sun H."/>
            <person name="Tritt A."/>
            <person name="Yoshinaga Y."/>
            <person name="Zwiers L.-H."/>
            <person name="Turgeon B."/>
            <person name="Goodwin S."/>
            <person name="Spatafora J."/>
            <person name="Crous P."/>
            <person name="Grigoriev I."/>
        </authorList>
    </citation>
    <scope>NUCLEOTIDE SEQUENCE</scope>
    <source>
        <strain evidence="1">CBS 116005</strain>
    </source>
</reference>
<keyword evidence="2" id="KW-1185">Reference proteome</keyword>
<gene>
    <name evidence="1" type="ORF">EJ03DRAFT_378511</name>
</gene>